<comment type="caution">
    <text evidence="2">The sequence shown here is derived from an EMBL/GenBank/DDBJ whole genome shotgun (WGS) entry which is preliminary data.</text>
</comment>
<evidence type="ECO:0000259" key="1">
    <source>
        <dbReference type="Pfam" id="PF00899"/>
    </source>
</evidence>
<dbReference type="AlphaFoldDB" id="A0A0F9NHL0"/>
<dbReference type="InterPro" id="IPR035985">
    <property type="entry name" value="Ubiquitin-activating_enz"/>
</dbReference>
<reference evidence="2" key="1">
    <citation type="journal article" date="2015" name="Nature">
        <title>Complex archaea that bridge the gap between prokaryotes and eukaryotes.</title>
        <authorList>
            <person name="Spang A."/>
            <person name="Saw J.H."/>
            <person name="Jorgensen S.L."/>
            <person name="Zaremba-Niedzwiedzka K."/>
            <person name="Martijn J."/>
            <person name="Lind A.E."/>
            <person name="van Eijk R."/>
            <person name="Schleper C."/>
            <person name="Guy L."/>
            <person name="Ettema T.J."/>
        </authorList>
    </citation>
    <scope>NUCLEOTIDE SEQUENCE</scope>
</reference>
<name>A0A0F9NHL0_9ZZZZ</name>
<dbReference type="Pfam" id="PF00899">
    <property type="entry name" value="ThiF"/>
    <property type="match status" value="1"/>
</dbReference>
<dbReference type="GO" id="GO:0061504">
    <property type="term" value="P:cyclic threonylcarbamoyladenosine biosynthetic process"/>
    <property type="evidence" value="ECO:0007669"/>
    <property type="project" value="TreeGrafter"/>
</dbReference>
<gene>
    <name evidence="2" type="ORF">LCGC14_0965670</name>
</gene>
<organism evidence="2">
    <name type="scientific">marine sediment metagenome</name>
    <dbReference type="NCBI Taxonomy" id="412755"/>
    <lineage>
        <taxon>unclassified sequences</taxon>
        <taxon>metagenomes</taxon>
        <taxon>ecological metagenomes</taxon>
    </lineage>
</organism>
<feature type="domain" description="THIF-type NAD/FAD binding fold" evidence="1">
    <location>
        <begin position="328"/>
        <end position="540"/>
    </location>
</feature>
<dbReference type="Gene3D" id="3.40.50.720">
    <property type="entry name" value="NAD(P)-binding Rossmann-like Domain"/>
    <property type="match status" value="1"/>
</dbReference>
<dbReference type="InterPro" id="IPR045886">
    <property type="entry name" value="ThiF/MoeB/HesA"/>
</dbReference>
<sequence length="584" mass="63000">MLGDSRYQREVIRLQNRGFAEIDCPGSGVLGIWEGTIKVKLDDDAAPMAVTLQIVYRVGYPWVKPHCIPVSPAYSRRQHQQPDDIDAAEWPGRLCIWEDAAGGWDPSFKLADILKGFGGWVRATELGWHTRSPEEAAVFDLDRYFGTTHKPIYFPDGLNGLTGPLGSLGLDDFGDCAVVSSIDGVDCPSFRVALESLAMDASASELTIPYVVCSQPRFPLFSSLRGLIHELGDLGFARRDLIRHLGRHLHRGASEGMLVLAYEALDRTVACGLHYQLPRTVRGFRLGRAPGILAVARTGKSGLAASKVISLDSDTLLRRNPIRMQDTSLRDARAGVVGLGSIGSMMAELLAKAGLTRMVLIDGGRIEPGNVVRHTVGLESVGKAKAVAVRDRLLRFRIDGQFQVPPFASDGVCVAEKHTEELPGSLEGCNVLVDCTANEVVQDFLMREAARIGSHYCRIQSYHGGSIGEMILMGPDGPCASCIEEAAEANTPSFSMSALPRQETTISEGCGSVTQPASAADLAAICGLAAQGIIDLLVGGQPEWNIRYWVSRPVEGADRDSVFARGPQVHSASVIPEGRCAICR</sequence>
<evidence type="ECO:0000313" key="2">
    <source>
        <dbReference type="EMBL" id="KKN17459.1"/>
    </source>
</evidence>
<dbReference type="PANTHER" id="PTHR43267:SF1">
    <property type="entry name" value="TRNA THREONYLCARBAMOYLADENOSINE DEHYDRATASE"/>
    <property type="match status" value="1"/>
</dbReference>
<proteinExistence type="predicted"/>
<dbReference type="GO" id="GO:0008641">
    <property type="term" value="F:ubiquitin-like modifier activating enzyme activity"/>
    <property type="evidence" value="ECO:0007669"/>
    <property type="project" value="InterPro"/>
</dbReference>
<dbReference type="PANTHER" id="PTHR43267">
    <property type="entry name" value="TRNA THREONYLCARBAMOYLADENOSINE DEHYDRATASE"/>
    <property type="match status" value="1"/>
</dbReference>
<dbReference type="GO" id="GO:0061503">
    <property type="term" value="F:tRNA threonylcarbamoyladenosine dehydratase"/>
    <property type="evidence" value="ECO:0007669"/>
    <property type="project" value="TreeGrafter"/>
</dbReference>
<protein>
    <recommendedName>
        <fullName evidence="1">THIF-type NAD/FAD binding fold domain-containing protein</fullName>
    </recommendedName>
</protein>
<dbReference type="InterPro" id="IPR000594">
    <property type="entry name" value="ThiF_NAD_FAD-bd"/>
</dbReference>
<dbReference type="EMBL" id="LAZR01003518">
    <property type="protein sequence ID" value="KKN17459.1"/>
    <property type="molecule type" value="Genomic_DNA"/>
</dbReference>
<accession>A0A0F9NHL0</accession>
<dbReference type="SUPFAM" id="SSF69572">
    <property type="entry name" value="Activating enzymes of the ubiquitin-like proteins"/>
    <property type="match status" value="1"/>
</dbReference>